<keyword evidence="2" id="KW-1185">Reference proteome</keyword>
<dbReference type="Proteomes" id="UP001430953">
    <property type="component" value="Unassembled WGS sequence"/>
</dbReference>
<comment type="caution">
    <text evidence="1">The sequence shown here is derived from an EMBL/GenBank/DDBJ whole genome shotgun (WGS) entry which is preliminary data.</text>
</comment>
<name>A0AAW2F9F7_9HYME</name>
<evidence type="ECO:0000313" key="2">
    <source>
        <dbReference type="Proteomes" id="UP001430953"/>
    </source>
</evidence>
<gene>
    <name evidence="1" type="ORF">PUN28_012096</name>
</gene>
<reference evidence="1 2" key="1">
    <citation type="submission" date="2023-03" db="EMBL/GenBank/DDBJ databases">
        <title>High recombination rates correlate with genetic variation in Cardiocondyla obscurior ants.</title>
        <authorList>
            <person name="Errbii M."/>
        </authorList>
    </citation>
    <scope>NUCLEOTIDE SEQUENCE [LARGE SCALE GENOMIC DNA]</scope>
    <source>
        <strain evidence="1">Alpha-2009</strain>
        <tissue evidence="1">Whole body</tissue>
    </source>
</reference>
<sequence length="136" mass="14395">MARPGPVACSLPEPLPPLATLGGSASGRSCCYAISQRFPDVGLRDAELDAPLLESLGEGLQFARIGISVRMARGCPRGVPVRHPCSRTSASTLSSSLLGLACRGFPFLDGSSGTREFETLSLNRHRGETCKYEGRC</sequence>
<evidence type="ECO:0000313" key="1">
    <source>
        <dbReference type="EMBL" id="KAL0112543.1"/>
    </source>
</evidence>
<dbReference type="EMBL" id="JADYXP020000012">
    <property type="protein sequence ID" value="KAL0112543.1"/>
    <property type="molecule type" value="Genomic_DNA"/>
</dbReference>
<organism evidence="1 2">
    <name type="scientific">Cardiocondyla obscurior</name>
    <dbReference type="NCBI Taxonomy" id="286306"/>
    <lineage>
        <taxon>Eukaryota</taxon>
        <taxon>Metazoa</taxon>
        <taxon>Ecdysozoa</taxon>
        <taxon>Arthropoda</taxon>
        <taxon>Hexapoda</taxon>
        <taxon>Insecta</taxon>
        <taxon>Pterygota</taxon>
        <taxon>Neoptera</taxon>
        <taxon>Endopterygota</taxon>
        <taxon>Hymenoptera</taxon>
        <taxon>Apocrita</taxon>
        <taxon>Aculeata</taxon>
        <taxon>Formicoidea</taxon>
        <taxon>Formicidae</taxon>
        <taxon>Myrmicinae</taxon>
        <taxon>Cardiocondyla</taxon>
    </lineage>
</organism>
<protein>
    <submittedName>
        <fullName evidence="1">Uncharacterized protein</fullName>
    </submittedName>
</protein>
<dbReference type="AlphaFoldDB" id="A0AAW2F9F7"/>
<accession>A0AAW2F9F7</accession>
<proteinExistence type="predicted"/>